<organism evidence="1 2">
    <name type="scientific">Peptoniphilus duerdenii ATCC BAA-1640</name>
    <dbReference type="NCBI Taxonomy" id="862517"/>
    <lineage>
        <taxon>Bacteria</taxon>
        <taxon>Bacillati</taxon>
        <taxon>Bacillota</taxon>
        <taxon>Tissierellia</taxon>
        <taxon>Tissierellales</taxon>
        <taxon>Peptoniphilaceae</taxon>
        <taxon>Peptoniphilus</taxon>
    </lineage>
</organism>
<accession>E0NJF3</accession>
<reference evidence="1 2" key="1">
    <citation type="submission" date="2010-07" db="EMBL/GenBank/DDBJ databases">
        <authorList>
            <person name="Muzny D."/>
            <person name="Qin X."/>
            <person name="Deng J."/>
            <person name="Jiang H."/>
            <person name="Liu Y."/>
            <person name="Qu J."/>
            <person name="Song X.-Z."/>
            <person name="Zhang L."/>
            <person name="Thornton R."/>
            <person name="Coyle M."/>
            <person name="Francisco L."/>
            <person name="Jackson L."/>
            <person name="Javaid M."/>
            <person name="Korchina V."/>
            <person name="Kovar C."/>
            <person name="Mata R."/>
            <person name="Mathew T."/>
            <person name="Ngo R."/>
            <person name="Nguyen L."/>
            <person name="Nguyen N."/>
            <person name="Okwuonu G."/>
            <person name="Ongeri F."/>
            <person name="Pham C."/>
            <person name="Simmons D."/>
            <person name="Wilczek-Boney K."/>
            <person name="Hale W."/>
            <person name="Jakkamsetti A."/>
            <person name="Pham P."/>
            <person name="Ruth R."/>
            <person name="San Lucas F."/>
            <person name="Warren J."/>
            <person name="Zhang J."/>
            <person name="Zhao Z."/>
            <person name="Zhou C."/>
            <person name="Zhu D."/>
            <person name="Lee S."/>
            <person name="Bess C."/>
            <person name="Blankenburg K."/>
            <person name="Forbes L."/>
            <person name="Fu Q."/>
            <person name="Gubbala S."/>
            <person name="Hirani K."/>
            <person name="Jayaseelan J.C."/>
            <person name="Lara F."/>
            <person name="Munidasa M."/>
            <person name="Palculict T."/>
            <person name="Patil S."/>
            <person name="Pu L.-L."/>
            <person name="Saada N."/>
            <person name="Tang L."/>
            <person name="Weissenberger G."/>
            <person name="Zhu Y."/>
            <person name="Hemphill L."/>
            <person name="Shang Y."/>
            <person name="Youmans B."/>
            <person name="Ayvaz T."/>
            <person name="Ross M."/>
            <person name="Santibanez J."/>
            <person name="Aqrawi P."/>
            <person name="Gross S."/>
            <person name="Joshi V."/>
            <person name="Fowler G."/>
            <person name="Nazareth L."/>
            <person name="Reid J."/>
            <person name="Worley K."/>
            <person name="Petrosino J."/>
            <person name="Highlander S."/>
            <person name="Gibbs R."/>
        </authorList>
    </citation>
    <scope>NUCLEOTIDE SEQUENCE [LARGE SCALE GENOMIC DNA]</scope>
    <source>
        <strain evidence="1 2">ATCC BAA-1640</strain>
    </source>
</reference>
<dbReference type="EMBL" id="AEEH01000017">
    <property type="protein sequence ID" value="EFM26101.1"/>
    <property type="molecule type" value="Genomic_DNA"/>
</dbReference>
<proteinExistence type="predicted"/>
<dbReference type="STRING" id="862517.HMPREF9225_0292"/>
<gene>
    <name evidence="1" type="ORF">HMPREF9225_0292</name>
</gene>
<keyword evidence="2" id="KW-1185">Reference proteome</keyword>
<name>E0NJF3_9FIRM</name>
<sequence length="45" mass="4954">MERGEAQAAISIAMEIANKLNTCVYTLFGFNRFECEQCHEGVGGN</sequence>
<evidence type="ECO:0000313" key="1">
    <source>
        <dbReference type="EMBL" id="EFM26101.1"/>
    </source>
</evidence>
<dbReference type="HOGENOM" id="CLU_3203245_0_0_9"/>
<protein>
    <submittedName>
        <fullName evidence="1">Uncharacterized protein</fullName>
    </submittedName>
</protein>
<dbReference type="Proteomes" id="UP000003280">
    <property type="component" value="Unassembled WGS sequence"/>
</dbReference>
<evidence type="ECO:0000313" key="2">
    <source>
        <dbReference type="Proteomes" id="UP000003280"/>
    </source>
</evidence>
<dbReference type="AlphaFoldDB" id="E0NJF3"/>
<comment type="caution">
    <text evidence="1">The sequence shown here is derived from an EMBL/GenBank/DDBJ whole genome shotgun (WGS) entry which is preliminary data.</text>
</comment>